<keyword evidence="1" id="KW-0812">Transmembrane</keyword>
<evidence type="ECO:0008006" key="3">
    <source>
        <dbReference type="Google" id="ProtNLM"/>
    </source>
</evidence>
<dbReference type="EMBL" id="BARU01006847">
    <property type="protein sequence ID" value="GAH37725.1"/>
    <property type="molecule type" value="Genomic_DNA"/>
</dbReference>
<organism evidence="2">
    <name type="scientific">marine sediment metagenome</name>
    <dbReference type="NCBI Taxonomy" id="412755"/>
    <lineage>
        <taxon>unclassified sequences</taxon>
        <taxon>metagenomes</taxon>
        <taxon>ecological metagenomes</taxon>
    </lineage>
</organism>
<evidence type="ECO:0000256" key="1">
    <source>
        <dbReference type="SAM" id="Phobius"/>
    </source>
</evidence>
<sequence>MNEISKIPWGKVISNFVWILGAAIILADFSYHEFLAHTEKAKWIDVFKRKSFKKPLHLGLILITAGVSASIHSPFVAASSGAVAFLLIIWFVRQAKKE</sequence>
<accession>X1FYU1</accession>
<name>X1FYU1_9ZZZZ</name>
<evidence type="ECO:0000313" key="2">
    <source>
        <dbReference type="EMBL" id="GAH37725.1"/>
    </source>
</evidence>
<feature type="transmembrane region" description="Helical" evidence="1">
    <location>
        <begin position="75"/>
        <end position="92"/>
    </location>
</feature>
<proteinExistence type="predicted"/>
<reference evidence="2" key="1">
    <citation type="journal article" date="2014" name="Front. Microbiol.">
        <title>High frequency of phylogenetically diverse reductive dehalogenase-homologous genes in deep subseafloor sedimentary metagenomes.</title>
        <authorList>
            <person name="Kawai M."/>
            <person name="Futagami T."/>
            <person name="Toyoda A."/>
            <person name="Takaki Y."/>
            <person name="Nishi S."/>
            <person name="Hori S."/>
            <person name="Arai W."/>
            <person name="Tsubouchi T."/>
            <person name="Morono Y."/>
            <person name="Uchiyama I."/>
            <person name="Ito T."/>
            <person name="Fujiyama A."/>
            <person name="Inagaki F."/>
            <person name="Takami H."/>
        </authorList>
    </citation>
    <scope>NUCLEOTIDE SEQUENCE</scope>
    <source>
        <strain evidence="2">Expedition CK06-06</strain>
    </source>
</reference>
<feature type="transmembrane region" description="Helical" evidence="1">
    <location>
        <begin position="12"/>
        <end position="31"/>
    </location>
</feature>
<dbReference type="AlphaFoldDB" id="X1FYU1"/>
<protein>
    <recommendedName>
        <fullName evidence="3">Urate oxidase N-terminal domain-containing protein</fullName>
    </recommendedName>
</protein>
<comment type="caution">
    <text evidence="2">The sequence shown here is derived from an EMBL/GenBank/DDBJ whole genome shotgun (WGS) entry which is preliminary data.</text>
</comment>
<keyword evidence="1" id="KW-0472">Membrane</keyword>
<keyword evidence="1" id="KW-1133">Transmembrane helix</keyword>
<gene>
    <name evidence="2" type="ORF">S03H2_13486</name>
</gene>